<dbReference type="InterPro" id="IPR050430">
    <property type="entry name" value="Peptidase_S1"/>
</dbReference>
<dbReference type="FunFam" id="2.40.10.10:FF:000077">
    <property type="entry name" value="Predicted protein"/>
    <property type="match status" value="1"/>
</dbReference>
<dbReference type="InterPro" id="IPR033116">
    <property type="entry name" value="TRYPSIN_SER"/>
</dbReference>
<dbReference type="AlphaFoldDB" id="A0AAW1IYG2"/>
<feature type="chain" id="PRO_5043844738" evidence="9">
    <location>
        <begin position="21"/>
        <end position="257"/>
    </location>
</feature>
<dbReference type="SMART" id="SM00020">
    <property type="entry name" value="Tryp_SPc"/>
    <property type="match status" value="1"/>
</dbReference>
<evidence type="ECO:0000256" key="9">
    <source>
        <dbReference type="SAM" id="SignalP"/>
    </source>
</evidence>
<feature type="signal peptide" evidence="9">
    <location>
        <begin position="1"/>
        <end position="20"/>
    </location>
</feature>
<dbReference type="InterPro" id="IPR001314">
    <property type="entry name" value="Peptidase_S1A"/>
</dbReference>
<keyword evidence="5 8" id="KW-0720">Serine protease</keyword>
<dbReference type="PRINTS" id="PR00722">
    <property type="entry name" value="CHYMOTRYPSIN"/>
</dbReference>
<dbReference type="Proteomes" id="UP001458880">
    <property type="component" value="Unassembled WGS sequence"/>
</dbReference>
<sequence length="257" mass="27036">MVGNSLIIILLANTCAASFATPNIPLLDGKIVGGSNADILDYPYQVSVQEFYLHICGGSIISTKHIVTAAHCTYETIASYLNIRAGTAIRNSGGVTIDVSIIYQHPEFSNVTYDYDIAVLELVSDLTFSDTIIAISLPNENQQLIAGTESVVTGWGATEEDGIGSNQLLMVEVPLVSATDCQAAYAPNYVITERMLCAGFTEGGKDACEGDSGGPLAIDGLLIGVVSWGAGCARPDYPGVYANVPNLRSYIAEVSGV</sequence>
<feature type="domain" description="Peptidase S1" evidence="10">
    <location>
        <begin position="31"/>
        <end position="256"/>
    </location>
</feature>
<protein>
    <submittedName>
        <fullName evidence="11">Trypsin</fullName>
    </submittedName>
</protein>
<evidence type="ECO:0000256" key="6">
    <source>
        <dbReference type="ARBA" id="ARBA00023145"/>
    </source>
</evidence>
<evidence type="ECO:0000256" key="4">
    <source>
        <dbReference type="ARBA" id="ARBA00022801"/>
    </source>
</evidence>
<dbReference type="PROSITE" id="PS00135">
    <property type="entry name" value="TRYPSIN_SER"/>
    <property type="match status" value="1"/>
</dbReference>
<evidence type="ECO:0000256" key="7">
    <source>
        <dbReference type="ARBA" id="ARBA00023157"/>
    </source>
</evidence>
<evidence type="ECO:0000256" key="1">
    <source>
        <dbReference type="ARBA" id="ARBA00007664"/>
    </source>
</evidence>
<dbReference type="InterPro" id="IPR001254">
    <property type="entry name" value="Trypsin_dom"/>
</dbReference>
<dbReference type="CDD" id="cd00190">
    <property type="entry name" value="Tryp_SPc"/>
    <property type="match status" value="1"/>
</dbReference>
<evidence type="ECO:0000256" key="2">
    <source>
        <dbReference type="ARBA" id="ARBA00022670"/>
    </source>
</evidence>
<evidence type="ECO:0000256" key="3">
    <source>
        <dbReference type="ARBA" id="ARBA00022729"/>
    </source>
</evidence>
<reference evidence="11 12" key="1">
    <citation type="journal article" date="2024" name="BMC Genomics">
        <title>De novo assembly and annotation of Popillia japonica's genome with initial clues to its potential as an invasive pest.</title>
        <authorList>
            <person name="Cucini C."/>
            <person name="Boschi S."/>
            <person name="Funari R."/>
            <person name="Cardaioli E."/>
            <person name="Iannotti N."/>
            <person name="Marturano G."/>
            <person name="Paoli F."/>
            <person name="Bruttini M."/>
            <person name="Carapelli A."/>
            <person name="Frati F."/>
            <person name="Nardi F."/>
        </authorList>
    </citation>
    <scope>NUCLEOTIDE SEQUENCE [LARGE SCALE GENOMIC DNA]</scope>
    <source>
        <strain evidence="11">DMR45628</strain>
    </source>
</reference>
<evidence type="ECO:0000313" key="11">
    <source>
        <dbReference type="EMBL" id="KAK9695313.1"/>
    </source>
</evidence>
<name>A0AAW1IYG2_POPJA</name>
<dbReference type="GO" id="GO:0006508">
    <property type="term" value="P:proteolysis"/>
    <property type="evidence" value="ECO:0007669"/>
    <property type="project" value="UniProtKB-KW"/>
</dbReference>
<dbReference type="GO" id="GO:0004252">
    <property type="term" value="F:serine-type endopeptidase activity"/>
    <property type="evidence" value="ECO:0007669"/>
    <property type="project" value="InterPro"/>
</dbReference>
<keyword evidence="12" id="KW-1185">Reference proteome</keyword>
<evidence type="ECO:0000259" key="10">
    <source>
        <dbReference type="PROSITE" id="PS50240"/>
    </source>
</evidence>
<gene>
    <name evidence="11" type="ORF">QE152_g32660</name>
</gene>
<dbReference type="EMBL" id="JASPKY010000486">
    <property type="protein sequence ID" value="KAK9695313.1"/>
    <property type="molecule type" value="Genomic_DNA"/>
</dbReference>
<organism evidence="11 12">
    <name type="scientific">Popillia japonica</name>
    <name type="common">Japanese beetle</name>
    <dbReference type="NCBI Taxonomy" id="7064"/>
    <lineage>
        <taxon>Eukaryota</taxon>
        <taxon>Metazoa</taxon>
        <taxon>Ecdysozoa</taxon>
        <taxon>Arthropoda</taxon>
        <taxon>Hexapoda</taxon>
        <taxon>Insecta</taxon>
        <taxon>Pterygota</taxon>
        <taxon>Neoptera</taxon>
        <taxon>Endopterygota</taxon>
        <taxon>Coleoptera</taxon>
        <taxon>Polyphaga</taxon>
        <taxon>Scarabaeiformia</taxon>
        <taxon>Scarabaeidae</taxon>
        <taxon>Rutelinae</taxon>
        <taxon>Popillia</taxon>
    </lineage>
</organism>
<dbReference type="PANTHER" id="PTHR24276:SF91">
    <property type="entry name" value="AT26814P-RELATED"/>
    <property type="match status" value="1"/>
</dbReference>
<proteinExistence type="inferred from homology"/>
<keyword evidence="7" id="KW-1015">Disulfide bond</keyword>
<comment type="similarity">
    <text evidence="1">Belongs to the peptidase S1 family.</text>
</comment>
<keyword evidence="2 8" id="KW-0645">Protease</keyword>
<comment type="caution">
    <text evidence="11">The sequence shown here is derived from an EMBL/GenBank/DDBJ whole genome shotgun (WGS) entry which is preliminary data.</text>
</comment>
<dbReference type="PROSITE" id="PS50240">
    <property type="entry name" value="TRYPSIN_DOM"/>
    <property type="match status" value="1"/>
</dbReference>
<keyword evidence="4 8" id="KW-0378">Hydrolase</keyword>
<dbReference type="PROSITE" id="PS00134">
    <property type="entry name" value="TRYPSIN_HIS"/>
    <property type="match status" value="1"/>
</dbReference>
<evidence type="ECO:0000256" key="5">
    <source>
        <dbReference type="ARBA" id="ARBA00022825"/>
    </source>
</evidence>
<dbReference type="Pfam" id="PF00089">
    <property type="entry name" value="Trypsin"/>
    <property type="match status" value="1"/>
</dbReference>
<evidence type="ECO:0000256" key="8">
    <source>
        <dbReference type="RuleBase" id="RU363034"/>
    </source>
</evidence>
<dbReference type="InterPro" id="IPR009003">
    <property type="entry name" value="Peptidase_S1_PA"/>
</dbReference>
<keyword evidence="6" id="KW-0865">Zymogen</keyword>
<dbReference type="Gene3D" id="2.40.10.10">
    <property type="entry name" value="Trypsin-like serine proteases"/>
    <property type="match status" value="1"/>
</dbReference>
<dbReference type="InterPro" id="IPR018114">
    <property type="entry name" value="TRYPSIN_HIS"/>
</dbReference>
<dbReference type="InterPro" id="IPR043504">
    <property type="entry name" value="Peptidase_S1_PA_chymotrypsin"/>
</dbReference>
<evidence type="ECO:0000313" key="12">
    <source>
        <dbReference type="Proteomes" id="UP001458880"/>
    </source>
</evidence>
<keyword evidence="3 9" id="KW-0732">Signal</keyword>
<accession>A0AAW1IYG2</accession>
<dbReference type="PANTHER" id="PTHR24276">
    <property type="entry name" value="POLYSERASE-RELATED"/>
    <property type="match status" value="1"/>
</dbReference>
<dbReference type="SUPFAM" id="SSF50494">
    <property type="entry name" value="Trypsin-like serine proteases"/>
    <property type="match status" value="1"/>
</dbReference>